<dbReference type="EMBL" id="JAEKFT010000035">
    <property type="protein sequence ID" value="MBT0963682.1"/>
    <property type="molecule type" value="Genomic_DNA"/>
</dbReference>
<organism evidence="7 8">
    <name type="scientific">Denitromonas iodatirespirans</name>
    <dbReference type="NCBI Taxonomy" id="2795389"/>
    <lineage>
        <taxon>Bacteria</taxon>
        <taxon>Pseudomonadati</taxon>
        <taxon>Pseudomonadota</taxon>
        <taxon>Betaproteobacteria</taxon>
        <taxon>Rhodocyclales</taxon>
        <taxon>Zoogloeaceae</taxon>
        <taxon>Denitromonas</taxon>
    </lineage>
</organism>
<keyword evidence="3 6" id="KW-0812">Transmembrane</keyword>
<gene>
    <name evidence="7" type="ORF">I8J34_21085</name>
</gene>
<evidence type="ECO:0000256" key="6">
    <source>
        <dbReference type="SAM" id="Phobius"/>
    </source>
</evidence>
<evidence type="ECO:0000313" key="8">
    <source>
        <dbReference type="Proteomes" id="UP000694660"/>
    </source>
</evidence>
<evidence type="ECO:0000256" key="1">
    <source>
        <dbReference type="ARBA" id="ARBA00004651"/>
    </source>
</evidence>
<keyword evidence="4 6" id="KW-1133">Transmembrane helix</keyword>
<proteinExistence type="predicted"/>
<dbReference type="AlphaFoldDB" id="A0A944HDF6"/>
<comment type="subcellular location">
    <subcellularLocation>
        <location evidence="1">Cell membrane</location>
        <topology evidence="1">Multi-pass membrane protein</topology>
    </subcellularLocation>
</comment>
<dbReference type="Pfam" id="PF02588">
    <property type="entry name" value="YitT_membrane"/>
    <property type="match status" value="1"/>
</dbReference>
<dbReference type="PANTHER" id="PTHR33545:SF5">
    <property type="entry name" value="UPF0750 MEMBRANE PROTEIN YITT"/>
    <property type="match status" value="1"/>
</dbReference>
<sequence>MTPPPTAPHHPYEDVLAVLIGSTLVAVGVLLFRTADIPMGGTVGVAYLAHYASGLNFGTLFFAFNLPFYVLAWRGMGRAFTLKTFASVATLSVLSEWLPQLIHIDRMNGIFAAVVGGLLVGNGLLVLIRHRASLGGLGVLAVYLQETRGWRAGTVQMLMDLVILGAATVIIGLQAAALSVLASAALNMVIGVNHRRGRYLGC</sequence>
<keyword evidence="8" id="KW-1185">Reference proteome</keyword>
<accession>A0A944HDF6</accession>
<keyword evidence="2" id="KW-1003">Cell membrane</keyword>
<dbReference type="InterPro" id="IPR051461">
    <property type="entry name" value="UPF0750_membrane"/>
</dbReference>
<evidence type="ECO:0000256" key="4">
    <source>
        <dbReference type="ARBA" id="ARBA00022989"/>
    </source>
</evidence>
<name>A0A944HDF6_DENI1</name>
<feature type="transmembrane region" description="Helical" evidence="6">
    <location>
        <begin position="44"/>
        <end position="68"/>
    </location>
</feature>
<dbReference type="PANTHER" id="PTHR33545">
    <property type="entry name" value="UPF0750 MEMBRANE PROTEIN YITT-RELATED"/>
    <property type="match status" value="1"/>
</dbReference>
<feature type="transmembrane region" description="Helical" evidence="6">
    <location>
        <begin position="15"/>
        <end position="32"/>
    </location>
</feature>
<dbReference type="GO" id="GO:0005886">
    <property type="term" value="C:plasma membrane"/>
    <property type="evidence" value="ECO:0007669"/>
    <property type="project" value="UniProtKB-SubCell"/>
</dbReference>
<evidence type="ECO:0000256" key="3">
    <source>
        <dbReference type="ARBA" id="ARBA00022692"/>
    </source>
</evidence>
<evidence type="ECO:0000313" key="7">
    <source>
        <dbReference type="EMBL" id="MBT0963682.1"/>
    </source>
</evidence>
<dbReference type="RefSeq" id="WP_214363614.1">
    <property type="nucleotide sequence ID" value="NZ_JAEKFT010000035.1"/>
</dbReference>
<feature type="transmembrane region" description="Helical" evidence="6">
    <location>
        <begin position="161"/>
        <end position="190"/>
    </location>
</feature>
<evidence type="ECO:0000256" key="2">
    <source>
        <dbReference type="ARBA" id="ARBA00022475"/>
    </source>
</evidence>
<protein>
    <submittedName>
        <fullName evidence="7">YitT family protein</fullName>
    </submittedName>
</protein>
<dbReference type="Proteomes" id="UP000694660">
    <property type="component" value="Unassembled WGS sequence"/>
</dbReference>
<comment type="caution">
    <text evidence="7">The sequence shown here is derived from an EMBL/GenBank/DDBJ whole genome shotgun (WGS) entry which is preliminary data.</text>
</comment>
<feature type="transmembrane region" description="Helical" evidence="6">
    <location>
        <begin position="110"/>
        <end position="128"/>
    </location>
</feature>
<keyword evidence="5 6" id="KW-0472">Membrane</keyword>
<evidence type="ECO:0000256" key="5">
    <source>
        <dbReference type="ARBA" id="ARBA00023136"/>
    </source>
</evidence>
<dbReference type="InterPro" id="IPR003740">
    <property type="entry name" value="YitT"/>
</dbReference>
<reference evidence="8" key="1">
    <citation type="journal article" date="2022" name="ISME J.">
        <title>Genetic and phylogenetic analysis of dissimilatory iodate-reducing bacteria identifies potential niches across the world's oceans.</title>
        <authorList>
            <person name="Reyes-Umana V."/>
            <person name="Henning Z."/>
            <person name="Lee K."/>
            <person name="Barnum T.P."/>
            <person name="Coates J.D."/>
        </authorList>
    </citation>
    <scope>NUCLEOTIDE SEQUENCE [LARGE SCALE GENOMIC DNA]</scope>
    <source>
        <strain evidence="8">IR12</strain>
    </source>
</reference>